<dbReference type="Proteomes" id="UP000092460">
    <property type="component" value="Unassembled WGS sequence"/>
</dbReference>
<name>A0A1B0AVW3_9MUSC</name>
<dbReference type="VEuPathDB" id="VectorBase:GPPI010363"/>
<dbReference type="EnsemblMetazoa" id="GPPI010363-RA">
    <property type="protein sequence ID" value="GPPI010363-PA"/>
    <property type="gene ID" value="GPPI010363"/>
</dbReference>
<keyword evidence="2" id="KW-1185">Reference proteome</keyword>
<reference evidence="2" key="1">
    <citation type="submission" date="2015-01" db="EMBL/GenBank/DDBJ databases">
        <authorList>
            <person name="Aksoy S."/>
            <person name="Warren W."/>
            <person name="Wilson R.K."/>
        </authorList>
    </citation>
    <scope>NUCLEOTIDE SEQUENCE [LARGE SCALE GENOMIC DNA]</scope>
    <source>
        <strain evidence="2">IAEA</strain>
    </source>
</reference>
<evidence type="ECO:0000313" key="1">
    <source>
        <dbReference type="EnsemblMetazoa" id="GPPI010363-PA"/>
    </source>
</evidence>
<dbReference type="AlphaFoldDB" id="A0A1B0AVW3"/>
<proteinExistence type="predicted"/>
<organism evidence="1 2">
    <name type="scientific">Glossina palpalis gambiensis</name>
    <dbReference type="NCBI Taxonomy" id="67801"/>
    <lineage>
        <taxon>Eukaryota</taxon>
        <taxon>Metazoa</taxon>
        <taxon>Ecdysozoa</taxon>
        <taxon>Arthropoda</taxon>
        <taxon>Hexapoda</taxon>
        <taxon>Insecta</taxon>
        <taxon>Pterygota</taxon>
        <taxon>Neoptera</taxon>
        <taxon>Endopterygota</taxon>
        <taxon>Diptera</taxon>
        <taxon>Brachycera</taxon>
        <taxon>Muscomorpha</taxon>
        <taxon>Hippoboscoidea</taxon>
        <taxon>Glossinidae</taxon>
        <taxon>Glossina</taxon>
    </lineage>
</organism>
<dbReference type="EMBL" id="JXJN01004408">
    <property type="status" value="NOT_ANNOTATED_CDS"/>
    <property type="molecule type" value="Genomic_DNA"/>
</dbReference>
<protein>
    <submittedName>
        <fullName evidence="1">Uncharacterized protein</fullName>
    </submittedName>
</protein>
<sequence>MEKIETSTSIICDSEIVVDVSFKTLRKVTFFKTDLKPMRAEYDRISGDTLFKCRREYQLSIFNLNLDLSKHYWSDSSASIW</sequence>
<evidence type="ECO:0000313" key="2">
    <source>
        <dbReference type="Proteomes" id="UP000092460"/>
    </source>
</evidence>
<reference evidence="1" key="2">
    <citation type="submission" date="2020-05" db="UniProtKB">
        <authorList>
            <consortium name="EnsemblMetazoa"/>
        </authorList>
    </citation>
    <scope>IDENTIFICATION</scope>
    <source>
        <strain evidence="1">IAEA</strain>
    </source>
</reference>
<accession>A0A1B0AVW3</accession>